<dbReference type="PANTHER" id="PTHR48207">
    <property type="entry name" value="SUCCINATE--HYDROXYMETHYLGLUTARATE COA-TRANSFERASE"/>
    <property type="match status" value="1"/>
</dbReference>
<protein>
    <submittedName>
        <fullName evidence="2">CoA-transferase family III protein</fullName>
    </submittedName>
</protein>
<dbReference type="InterPro" id="IPR023606">
    <property type="entry name" value="CoA-Trfase_III_dom_1_sf"/>
</dbReference>
<dbReference type="eggNOG" id="COG1804">
    <property type="taxonomic scope" value="Bacteria"/>
</dbReference>
<reference evidence="2" key="2">
    <citation type="submission" date="2013-06" db="EMBL/GenBank/DDBJ databases">
        <title>Draft genome sequence of Clostridium hylemonae (DSM 15053).</title>
        <authorList>
            <person name="Sudarsanam P."/>
            <person name="Ley R."/>
            <person name="Guruge J."/>
            <person name="Turnbaugh P.J."/>
            <person name="Mahowald M."/>
            <person name="Liep D."/>
            <person name="Gordon J."/>
        </authorList>
    </citation>
    <scope>NUCLEOTIDE SEQUENCE</scope>
    <source>
        <strain evidence="2">DSM 15053</strain>
    </source>
</reference>
<dbReference type="Gene3D" id="3.30.1540.10">
    <property type="entry name" value="formyl-coa transferase, domain 3"/>
    <property type="match status" value="1"/>
</dbReference>
<sequence>MKTKGALEGIRILDLSRVLAGPFCTMMLADLGAEVIKIEIPGKGDDSRSFGPFVNGESGYYMNVNRNKAGVTLNLKKPEGRELFLKMVEKADIVVENYRPGVMEKLGLGYDVLKETNPKIIYGAVSGFGHYGPYTQRPGYDVIGQASCGLMSVTGWPDGGPTRVGTAMADSLAGYSLAIGILAALQYRSSTGVGQKVDIGMMDAGIASMQIIYPIYTMGGRLPERIGNRYESNYPTDTFETKDGMMVIGAANDKLWAKLCEVMGKPELAADKRYDSNPKRVEHYMEIRPVIQEWTRNYTTKDAMELLLEHGVPASPINDLAQVTEDPHARAREMFVHVKHPVAGDTVLNGSQFKMTETDPLIERPAPLLGQHNEEVYGELLGLSAGQIAQLEEQGIM</sequence>
<dbReference type="Pfam" id="PF02515">
    <property type="entry name" value="CoA_transf_3"/>
    <property type="match status" value="1"/>
</dbReference>
<organism evidence="2 3">
    <name type="scientific">[Clostridium] hylemonae DSM 15053</name>
    <dbReference type="NCBI Taxonomy" id="553973"/>
    <lineage>
        <taxon>Bacteria</taxon>
        <taxon>Bacillati</taxon>
        <taxon>Bacillota</taxon>
        <taxon>Clostridia</taxon>
        <taxon>Lachnospirales</taxon>
        <taxon>Lachnospiraceae</taxon>
    </lineage>
</organism>
<dbReference type="InterPro" id="IPR050483">
    <property type="entry name" value="CoA-transferase_III_domain"/>
</dbReference>
<dbReference type="PANTHER" id="PTHR48207:SF3">
    <property type="entry name" value="SUCCINATE--HYDROXYMETHYLGLUTARATE COA-TRANSFERASE"/>
    <property type="match status" value="1"/>
</dbReference>
<reference evidence="2" key="1">
    <citation type="submission" date="2009-02" db="EMBL/GenBank/DDBJ databases">
        <authorList>
            <person name="Fulton L."/>
            <person name="Clifton S."/>
            <person name="Fulton B."/>
            <person name="Xu J."/>
            <person name="Minx P."/>
            <person name="Pepin K.H."/>
            <person name="Johnson M."/>
            <person name="Bhonagiri V."/>
            <person name="Nash W.E."/>
            <person name="Mardis E.R."/>
            <person name="Wilson R.K."/>
        </authorList>
    </citation>
    <scope>NUCLEOTIDE SEQUENCE [LARGE SCALE GENOMIC DNA]</scope>
    <source>
        <strain evidence="2">DSM 15053</strain>
    </source>
</reference>
<dbReference type="OrthoDB" id="9797653at2"/>
<dbReference type="GO" id="GO:0008410">
    <property type="term" value="F:CoA-transferase activity"/>
    <property type="evidence" value="ECO:0007669"/>
    <property type="project" value="TreeGrafter"/>
</dbReference>
<accession>C0C2J6</accession>
<dbReference type="InterPro" id="IPR044855">
    <property type="entry name" value="CoA-Trfase_III_dom3_sf"/>
</dbReference>
<keyword evidence="1" id="KW-0808">Transferase</keyword>
<dbReference type="RefSeq" id="WP_006443657.1">
    <property type="nucleotide sequence ID" value="NZ_CP036524.1"/>
</dbReference>
<comment type="caution">
    <text evidence="2">The sequence shown here is derived from an EMBL/GenBank/DDBJ whole genome shotgun (WGS) entry which is preliminary data.</text>
</comment>
<dbReference type="HOGENOM" id="CLU_033975_0_0_9"/>
<keyword evidence="3" id="KW-1185">Reference proteome</keyword>
<dbReference type="Gene3D" id="3.40.50.10540">
    <property type="entry name" value="Crotonobetainyl-coa:carnitine coa-transferase, domain 1"/>
    <property type="match status" value="1"/>
</dbReference>
<dbReference type="InterPro" id="IPR003673">
    <property type="entry name" value="CoA-Trfase_fam_III"/>
</dbReference>
<evidence type="ECO:0000256" key="1">
    <source>
        <dbReference type="ARBA" id="ARBA00022679"/>
    </source>
</evidence>
<dbReference type="Proteomes" id="UP000004893">
    <property type="component" value="Unassembled WGS sequence"/>
</dbReference>
<gene>
    <name evidence="2" type="ORF">CLOHYLEM_06302</name>
</gene>
<name>C0C2J6_9FIRM</name>
<proteinExistence type="predicted"/>
<dbReference type="SUPFAM" id="SSF89796">
    <property type="entry name" value="CoA-transferase family III (CaiB/BaiF)"/>
    <property type="match status" value="1"/>
</dbReference>
<dbReference type="STRING" id="553973.CLOHYLEM_06302"/>
<evidence type="ECO:0000313" key="2">
    <source>
        <dbReference type="EMBL" id="EEG73620.1"/>
    </source>
</evidence>
<evidence type="ECO:0000313" key="3">
    <source>
        <dbReference type="Proteomes" id="UP000004893"/>
    </source>
</evidence>
<dbReference type="AlphaFoldDB" id="C0C2J6"/>
<dbReference type="EMBL" id="ABYI02000023">
    <property type="protein sequence ID" value="EEG73620.1"/>
    <property type="molecule type" value="Genomic_DNA"/>
</dbReference>